<sequence length="94" mass="10904">MRSELTQDKQATTSVINDLIEMCQPSKHNDPATKCFQYLKLNKMTTGLIDSPQYIVWTEFMKTARIQFNIISKLMPNSTWTTLCLAFQSIRKIL</sequence>
<keyword evidence="2" id="KW-1185">Reference proteome</keyword>
<proteinExistence type="predicted"/>
<comment type="caution">
    <text evidence="1">The sequence shown here is derived from an EMBL/GenBank/DDBJ whole genome shotgun (WGS) entry which is preliminary data.</text>
</comment>
<evidence type="ECO:0000313" key="1">
    <source>
        <dbReference type="EMBL" id="TDH72029.1"/>
    </source>
</evidence>
<protein>
    <submittedName>
        <fullName evidence="1">Uncharacterized protein</fullName>
    </submittedName>
</protein>
<dbReference type="AlphaFoldDB" id="A0A976IHQ2"/>
<dbReference type="GeneID" id="94348221"/>
<gene>
    <name evidence="1" type="ORF">CCR75_004464</name>
</gene>
<evidence type="ECO:0000313" key="2">
    <source>
        <dbReference type="Proteomes" id="UP000294530"/>
    </source>
</evidence>
<dbReference type="EMBL" id="SHOA02000012">
    <property type="protein sequence ID" value="TDH72029.1"/>
    <property type="molecule type" value="Genomic_DNA"/>
</dbReference>
<dbReference type="Proteomes" id="UP000294530">
    <property type="component" value="Unassembled WGS sequence"/>
</dbReference>
<organism evidence="1 2">
    <name type="scientific">Bremia lactucae</name>
    <name type="common">Lettuce downy mildew</name>
    <dbReference type="NCBI Taxonomy" id="4779"/>
    <lineage>
        <taxon>Eukaryota</taxon>
        <taxon>Sar</taxon>
        <taxon>Stramenopiles</taxon>
        <taxon>Oomycota</taxon>
        <taxon>Peronosporomycetes</taxon>
        <taxon>Peronosporales</taxon>
        <taxon>Peronosporaceae</taxon>
        <taxon>Bremia</taxon>
    </lineage>
</organism>
<accession>A0A976IHQ2</accession>
<dbReference type="KEGG" id="blac:94348221"/>
<name>A0A976IHQ2_BRELC</name>
<dbReference type="RefSeq" id="XP_067821528.1">
    <property type="nucleotide sequence ID" value="XM_067962550.1"/>
</dbReference>
<reference evidence="1 2" key="1">
    <citation type="journal article" date="2021" name="Genome Biol.">
        <title>AFLAP: assembly-free linkage analysis pipeline using k-mers from genome sequencing data.</title>
        <authorList>
            <person name="Fletcher K."/>
            <person name="Zhang L."/>
            <person name="Gil J."/>
            <person name="Han R."/>
            <person name="Cavanaugh K."/>
            <person name="Michelmore R."/>
        </authorList>
    </citation>
    <scope>NUCLEOTIDE SEQUENCE [LARGE SCALE GENOMIC DNA]</scope>
    <source>
        <strain evidence="1 2">SF5</strain>
    </source>
</reference>